<name>A0A8H4KA70_9HYPO</name>
<dbReference type="GO" id="GO:0007264">
    <property type="term" value="P:small GTPase-mediated signal transduction"/>
    <property type="evidence" value="ECO:0007669"/>
    <property type="project" value="InterPro"/>
</dbReference>
<dbReference type="GO" id="GO:0016192">
    <property type="term" value="P:vesicle-mediated transport"/>
    <property type="evidence" value="ECO:0007669"/>
    <property type="project" value="TreeGrafter"/>
</dbReference>
<dbReference type="PANTHER" id="PTHR11787:SF8">
    <property type="entry name" value="RAB GDP DISSOCIATION INHIBITOR"/>
    <property type="match status" value="1"/>
</dbReference>
<dbReference type="PRINTS" id="PR00891">
    <property type="entry name" value="RABGDIREP"/>
</dbReference>
<evidence type="ECO:0000256" key="1">
    <source>
        <dbReference type="ARBA" id="ARBA00005593"/>
    </source>
</evidence>
<dbReference type="EMBL" id="JAADYS010003624">
    <property type="protein sequence ID" value="KAF4445588.1"/>
    <property type="molecule type" value="Genomic_DNA"/>
</dbReference>
<dbReference type="Gene3D" id="3.50.50.60">
    <property type="entry name" value="FAD/NAD(P)-binding domain"/>
    <property type="match status" value="1"/>
</dbReference>
<dbReference type="PANTHER" id="PTHR11787">
    <property type="entry name" value="RAB GDP-DISSOCIATION INHIBITOR"/>
    <property type="match status" value="1"/>
</dbReference>
<dbReference type="GO" id="GO:0005093">
    <property type="term" value="F:Rab GDP-dissociation inhibitor activity"/>
    <property type="evidence" value="ECO:0007669"/>
    <property type="project" value="TreeGrafter"/>
</dbReference>
<sequence length="44" mass="4809">MDEIAKEYDVIVLGTGLTECILSGVFSVKGKKVLHIDRTDHYGG</sequence>
<dbReference type="InterPro" id="IPR036188">
    <property type="entry name" value="FAD/NAD-bd_sf"/>
</dbReference>
<dbReference type="AlphaFoldDB" id="A0A8H4KA70"/>
<dbReference type="Proteomes" id="UP000554235">
    <property type="component" value="Unassembled WGS sequence"/>
</dbReference>
<comment type="similarity">
    <text evidence="1">Belongs to the Rab GDI family.</text>
</comment>
<evidence type="ECO:0000313" key="2">
    <source>
        <dbReference type="EMBL" id="KAF4445588.1"/>
    </source>
</evidence>
<reference evidence="2 3" key="1">
    <citation type="submission" date="2020-01" db="EMBL/GenBank/DDBJ databases">
        <title>Identification and distribution of gene clusters putatively required for synthesis of sphingolipid metabolism inhibitors in phylogenetically diverse species of the filamentous fungus Fusarium.</title>
        <authorList>
            <person name="Kim H.-S."/>
            <person name="Busman M."/>
            <person name="Brown D.W."/>
            <person name="Divon H."/>
            <person name="Uhlig S."/>
            <person name="Proctor R.H."/>
        </authorList>
    </citation>
    <scope>NUCLEOTIDE SEQUENCE [LARGE SCALE GENOMIC DNA]</scope>
    <source>
        <strain evidence="2 3">NRRL 20459</strain>
    </source>
</reference>
<dbReference type="OrthoDB" id="9446342at2759"/>
<comment type="caution">
    <text evidence="2">The sequence shown here is derived from an EMBL/GenBank/DDBJ whole genome shotgun (WGS) entry which is preliminary data.</text>
</comment>
<keyword evidence="3" id="KW-1185">Reference proteome</keyword>
<accession>A0A8H4KA70</accession>
<gene>
    <name evidence="2" type="ORF">FALBO_17166</name>
</gene>
<dbReference type="GO" id="GO:0005737">
    <property type="term" value="C:cytoplasm"/>
    <property type="evidence" value="ECO:0007669"/>
    <property type="project" value="TreeGrafter"/>
</dbReference>
<protein>
    <submittedName>
        <fullName evidence="2">RAB GDP-dissociation inhibitor</fullName>
    </submittedName>
</protein>
<evidence type="ECO:0000313" key="3">
    <source>
        <dbReference type="Proteomes" id="UP000554235"/>
    </source>
</evidence>
<dbReference type="InterPro" id="IPR018203">
    <property type="entry name" value="GDP_dissociation_inhibitor"/>
</dbReference>
<feature type="non-terminal residue" evidence="2">
    <location>
        <position position="1"/>
    </location>
</feature>
<proteinExistence type="inferred from homology"/>
<dbReference type="SUPFAM" id="SSF51905">
    <property type="entry name" value="FAD/NAD(P)-binding domain"/>
    <property type="match status" value="1"/>
</dbReference>
<dbReference type="Pfam" id="PF00996">
    <property type="entry name" value="GDI"/>
    <property type="match status" value="1"/>
</dbReference>
<organism evidence="2 3">
    <name type="scientific">Fusarium albosuccineum</name>
    <dbReference type="NCBI Taxonomy" id="1237068"/>
    <lineage>
        <taxon>Eukaryota</taxon>
        <taxon>Fungi</taxon>
        <taxon>Dikarya</taxon>
        <taxon>Ascomycota</taxon>
        <taxon>Pezizomycotina</taxon>
        <taxon>Sordariomycetes</taxon>
        <taxon>Hypocreomycetidae</taxon>
        <taxon>Hypocreales</taxon>
        <taxon>Nectriaceae</taxon>
        <taxon>Fusarium</taxon>
        <taxon>Fusarium decemcellulare species complex</taxon>
    </lineage>
</organism>